<proteinExistence type="predicted"/>
<sequence>MKCIFCGRPAVYRRKYSGVALCKRCFLNSIENKVRWTIGKYRMLERNDYTMLAVSGGKDSIVMMKILHKIEMDFPEADLIAVTIDEGIPEYREYGLKIASKIARSLGIRHEVYSFKKFYGYTLTEIVSEAKRRNIPHHACTYCGVLRRKILNVKGKELGVTKIATAHNLDDESQTILMNIVRGDIYRLIRVLTLESIRQPGFIPRIKPMKLIPEAEIALYAYFSGIEFYPVDCPYART</sequence>
<feature type="domain" description="2-thiouridine synthetase TtuA-like N-terminal LIM" evidence="3">
    <location>
        <begin position="2"/>
        <end position="27"/>
    </location>
</feature>
<dbReference type="PROSITE" id="PS01263">
    <property type="entry name" value="UPF0021"/>
    <property type="match status" value="1"/>
</dbReference>
<dbReference type="InterPro" id="IPR020554">
    <property type="entry name" value="UPF0021_CS"/>
</dbReference>
<accession>A0A497EUE8</accession>
<evidence type="ECO:0000259" key="3">
    <source>
        <dbReference type="Pfam" id="PF22082"/>
    </source>
</evidence>
<dbReference type="InterPro" id="IPR014729">
    <property type="entry name" value="Rossmann-like_a/b/a_fold"/>
</dbReference>
<dbReference type="GO" id="GO:0016740">
    <property type="term" value="F:transferase activity"/>
    <property type="evidence" value="ECO:0007669"/>
    <property type="project" value="UniProtKB-KW"/>
</dbReference>
<evidence type="ECO:0000256" key="1">
    <source>
        <dbReference type="ARBA" id="ARBA00022679"/>
    </source>
</evidence>
<dbReference type="SUPFAM" id="SSF52402">
    <property type="entry name" value="Adenine nucleotide alpha hydrolases-like"/>
    <property type="match status" value="1"/>
</dbReference>
<evidence type="ECO:0000313" key="5">
    <source>
        <dbReference type="Proteomes" id="UP000281962"/>
    </source>
</evidence>
<comment type="caution">
    <text evidence="4">The sequence shown here is derived from an EMBL/GenBank/DDBJ whole genome shotgun (WGS) entry which is preliminary data.</text>
</comment>
<feature type="domain" description="tRNA(Ile)-lysidine/2-thiocytidine synthase N-terminal" evidence="2">
    <location>
        <begin position="51"/>
        <end position="228"/>
    </location>
</feature>
<dbReference type="Gene3D" id="3.40.50.620">
    <property type="entry name" value="HUPs"/>
    <property type="match status" value="1"/>
</dbReference>
<evidence type="ECO:0000313" key="4">
    <source>
        <dbReference type="EMBL" id="RLE51013.1"/>
    </source>
</evidence>
<dbReference type="Proteomes" id="UP000281962">
    <property type="component" value="Unassembled WGS sequence"/>
</dbReference>
<dbReference type="PANTHER" id="PTHR11807:SF12">
    <property type="entry name" value="CYTOPLASMIC TRNA 2-THIOLATION PROTEIN 1"/>
    <property type="match status" value="1"/>
</dbReference>
<reference evidence="4 5" key="1">
    <citation type="submission" date="2018-06" db="EMBL/GenBank/DDBJ databases">
        <title>Extensive metabolic versatility and redundancy in microbially diverse, dynamic hydrothermal sediments.</title>
        <authorList>
            <person name="Dombrowski N."/>
            <person name="Teske A."/>
            <person name="Baker B.J."/>
        </authorList>
    </citation>
    <scope>NUCLEOTIDE SEQUENCE [LARGE SCALE GENOMIC DNA]</scope>
    <source>
        <strain evidence="4">B30_G17</strain>
    </source>
</reference>
<evidence type="ECO:0000259" key="2">
    <source>
        <dbReference type="Pfam" id="PF01171"/>
    </source>
</evidence>
<dbReference type="EMBL" id="QMQY01000029">
    <property type="protein sequence ID" value="RLE51013.1"/>
    <property type="molecule type" value="Genomic_DNA"/>
</dbReference>
<dbReference type="PIRSF" id="PIRSF004976">
    <property type="entry name" value="ATPase_YdaO"/>
    <property type="match status" value="1"/>
</dbReference>
<dbReference type="PANTHER" id="PTHR11807">
    <property type="entry name" value="ATPASES OF THE PP SUPERFAMILY-RELATED"/>
    <property type="match status" value="1"/>
</dbReference>
<name>A0A497EUE8_9CREN</name>
<keyword evidence="1" id="KW-0808">Transferase</keyword>
<dbReference type="InterPro" id="IPR035107">
    <property type="entry name" value="tRNA_thiolation_TtcA_Ctu1"/>
</dbReference>
<dbReference type="AlphaFoldDB" id="A0A497EUE8"/>
<gene>
    <name evidence="4" type="ORF">DRJ21_01015</name>
</gene>
<dbReference type="InterPro" id="IPR054306">
    <property type="entry name" value="TtuA-like_LIM_N"/>
</dbReference>
<dbReference type="Pfam" id="PF01171">
    <property type="entry name" value="ATP_bind_3"/>
    <property type="match status" value="1"/>
</dbReference>
<dbReference type="GO" id="GO:0000049">
    <property type="term" value="F:tRNA binding"/>
    <property type="evidence" value="ECO:0007669"/>
    <property type="project" value="TreeGrafter"/>
</dbReference>
<dbReference type="GO" id="GO:0002143">
    <property type="term" value="P:tRNA wobble position uridine thiolation"/>
    <property type="evidence" value="ECO:0007669"/>
    <property type="project" value="TreeGrafter"/>
</dbReference>
<dbReference type="Pfam" id="PF22082">
    <property type="entry name" value="TtuA_LIM_N"/>
    <property type="match status" value="1"/>
</dbReference>
<dbReference type="InterPro" id="IPR011063">
    <property type="entry name" value="TilS/TtcA_N"/>
</dbReference>
<feature type="non-terminal residue" evidence="4">
    <location>
        <position position="238"/>
    </location>
</feature>
<protein>
    <submittedName>
        <fullName evidence="4">Uncharacterized protein</fullName>
    </submittedName>
</protein>
<dbReference type="GO" id="GO:0002144">
    <property type="term" value="C:cytosolic tRNA wobble base thiouridylase complex"/>
    <property type="evidence" value="ECO:0007669"/>
    <property type="project" value="TreeGrafter"/>
</dbReference>
<organism evidence="4 5">
    <name type="scientific">Thermoproteota archaeon</name>
    <dbReference type="NCBI Taxonomy" id="2056631"/>
    <lineage>
        <taxon>Archaea</taxon>
        <taxon>Thermoproteota</taxon>
    </lineage>
</organism>